<feature type="transmembrane region" description="Helical" evidence="7">
    <location>
        <begin position="437"/>
        <end position="459"/>
    </location>
</feature>
<name>A0A8S1GV72_9PELO</name>
<dbReference type="GO" id="GO:0044341">
    <property type="term" value="P:sodium-dependent phosphate transport"/>
    <property type="evidence" value="ECO:0007669"/>
    <property type="project" value="InterPro"/>
</dbReference>
<keyword evidence="6 7" id="KW-0472">Membrane</keyword>
<protein>
    <submittedName>
        <fullName evidence="8">Uncharacterized protein</fullName>
    </submittedName>
</protein>
<dbReference type="Proteomes" id="UP000835052">
    <property type="component" value="Unassembled WGS sequence"/>
</dbReference>
<dbReference type="NCBIfam" id="TIGR01013">
    <property type="entry name" value="2a58"/>
    <property type="match status" value="1"/>
</dbReference>
<keyword evidence="3" id="KW-1003">Cell membrane</keyword>
<dbReference type="GO" id="GO:0005436">
    <property type="term" value="F:sodium:phosphate symporter activity"/>
    <property type="evidence" value="ECO:0007669"/>
    <property type="project" value="InterPro"/>
</dbReference>
<evidence type="ECO:0000256" key="4">
    <source>
        <dbReference type="ARBA" id="ARBA00022692"/>
    </source>
</evidence>
<evidence type="ECO:0000256" key="2">
    <source>
        <dbReference type="ARBA" id="ARBA00005808"/>
    </source>
</evidence>
<feature type="transmembrane region" description="Helical" evidence="7">
    <location>
        <begin position="39"/>
        <end position="72"/>
    </location>
</feature>
<dbReference type="PANTHER" id="PTHR10010:SF46">
    <property type="entry name" value="SODIUM-DEPENDENT PHOSPHATE TRANSPORT PROTEIN 2B"/>
    <property type="match status" value="1"/>
</dbReference>
<dbReference type="Pfam" id="PF02690">
    <property type="entry name" value="Na_Pi_cotrans"/>
    <property type="match status" value="2"/>
</dbReference>
<dbReference type="OrthoDB" id="76259at2759"/>
<dbReference type="PANTHER" id="PTHR10010">
    <property type="entry name" value="SOLUTE CARRIER FAMILY 34 SODIUM PHOSPHATE , MEMBER 2-RELATED"/>
    <property type="match status" value="1"/>
</dbReference>
<keyword evidence="4 7" id="KW-0812">Transmembrane</keyword>
<comment type="similarity">
    <text evidence="2">Belongs to the SLC34A transporter family.</text>
</comment>
<evidence type="ECO:0000313" key="9">
    <source>
        <dbReference type="Proteomes" id="UP000835052"/>
    </source>
</evidence>
<feature type="transmembrane region" description="Helical" evidence="7">
    <location>
        <begin position="325"/>
        <end position="347"/>
    </location>
</feature>
<evidence type="ECO:0000256" key="1">
    <source>
        <dbReference type="ARBA" id="ARBA00004424"/>
    </source>
</evidence>
<comment type="subcellular location">
    <subcellularLocation>
        <location evidence="1">Apical cell membrane</location>
        <topology evidence="1">Multi-pass membrane protein</topology>
    </subcellularLocation>
</comment>
<comment type="caution">
    <text evidence="8">The sequence shown here is derived from an EMBL/GenBank/DDBJ whole genome shotgun (WGS) entry which is preliminary data.</text>
</comment>
<reference evidence="8" key="1">
    <citation type="submission" date="2020-10" db="EMBL/GenBank/DDBJ databases">
        <authorList>
            <person name="Kikuchi T."/>
        </authorList>
    </citation>
    <scope>NUCLEOTIDE SEQUENCE</scope>
    <source>
        <strain evidence="8">NKZ352</strain>
    </source>
</reference>
<proteinExistence type="inferred from homology"/>
<keyword evidence="5 7" id="KW-1133">Transmembrane helix</keyword>
<gene>
    <name evidence="8" type="ORF">CAUJ_LOCUS3386</name>
</gene>
<keyword evidence="9" id="KW-1185">Reference proteome</keyword>
<dbReference type="GO" id="GO:0016324">
    <property type="term" value="C:apical plasma membrane"/>
    <property type="evidence" value="ECO:0007669"/>
    <property type="project" value="UniProtKB-SubCell"/>
</dbReference>
<sequence>MNRAKVGDVRADVVQNGEEVTKRSVASWSRFSSSQKCKYYLIISSFLPMIFVILFTYVCLLGVVSTAFSLLASGGLGKIVQASALIKDPISALVVGMLVTVVLQSATTTTNILVTMVAANMITVHDAIPVMIGSELGSSLVNALISLAYAGQPEQFCRAFSAAVLGDVFNVCSLFVIFPLELATSLIETLSWWIVDPLISEQGLSFKTLELLTDPVTRMILEVNEAEVLNASIRPELFPPNHTFVLRCAFSNGSRIYACPYKHVFVYSTLSDQAIGWMVLAFAIPCLIACLFAIVFLIQKMLDGHAAKYVKNLLSRECPGRWKPCTGYVVMAVGLIVTLLIQSNSIFSSSLTPLVGSGVVTLEQMYPLILGSNIGTTFSGVLAAFSADGSRFEKALHMAMCQVIYNIIGTFLFYIIPPMRKFPIYLSLKLGHTTNRYRWFIVIFVLVFFLIIPFTVIGLSLLPEIVMVITVSSIFLLTVSCVSISVAQEKCKDCLPKVLQTWDFIPIYLRSLAPYDQCMVNFFTALPFVGKFFQRNESYDEDNVNKKVDKLVKLSGHTQV</sequence>
<feature type="transmembrane region" description="Helical" evidence="7">
    <location>
        <begin position="274"/>
        <end position="298"/>
    </location>
</feature>
<evidence type="ECO:0000313" key="8">
    <source>
        <dbReference type="EMBL" id="CAD6187467.1"/>
    </source>
</evidence>
<dbReference type="AlphaFoldDB" id="A0A8S1GV72"/>
<organism evidence="8 9">
    <name type="scientific">Caenorhabditis auriculariae</name>
    <dbReference type="NCBI Taxonomy" id="2777116"/>
    <lineage>
        <taxon>Eukaryota</taxon>
        <taxon>Metazoa</taxon>
        <taxon>Ecdysozoa</taxon>
        <taxon>Nematoda</taxon>
        <taxon>Chromadorea</taxon>
        <taxon>Rhabditida</taxon>
        <taxon>Rhabditina</taxon>
        <taxon>Rhabditomorpha</taxon>
        <taxon>Rhabditoidea</taxon>
        <taxon>Rhabditidae</taxon>
        <taxon>Peloderinae</taxon>
        <taxon>Caenorhabditis</taxon>
    </lineage>
</organism>
<dbReference type="InterPro" id="IPR003841">
    <property type="entry name" value="Na/Pi_transpt"/>
</dbReference>
<dbReference type="EMBL" id="CAJGYM010000006">
    <property type="protein sequence ID" value="CAD6187467.1"/>
    <property type="molecule type" value="Genomic_DNA"/>
</dbReference>
<evidence type="ECO:0000256" key="5">
    <source>
        <dbReference type="ARBA" id="ARBA00022989"/>
    </source>
</evidence>
<feature type="transmembrane region" description="Helical" evidence="7">
    <location>
        <begin position="395"/>
        <end position="416"/>
    </location>
</feature>
<evidence type="ECO:0000256" key="3">
    <source>
        <dbReference type="ARBA" id="ARBA00022475"/>
    </source>
</evidence>
<accession>A0A8S1GV72</accession>
<feature type="transmembrane region" description="Helical" evidence="7">
    <location>
        <begin position="465"/>
        <end position="487"/>
    </location>
</feature>
<evidence type="ECO:0000256" key="7">
    <source>
        <dbReference type="SAM" id="Phobius"/>
    </source>
</evidence>
<feature type="transmembrane region" description="Helical" evidence="7">
    <location>
        <begin position="93"/>
        <end position="122"/>
    </location>
</feature>
<evidence type="ECO:0000256" key="6">
    <source>
        <dbReference type="ARBA" id="ARBA00023136"/>
    </source>
</evidence>